<name>A0A4R2HYD7_9GAMM</name>
<dbReference type="InterPro" id="IPR016032">
    <property type="entry name" value="Sig_transdc_resp-reg_C-effctor"/>
</dbReference>
<feature type="compositionally biased region" description="Basic and acidic residues" evidence="3">
    <location>
        <begin position="311"/>
        <end position="333"/>
    </location>
</feature>
<comment type="caution">
    <text evidence="5">The sequence shown here is derived from an EMBL/GenBank/DDBJ whole genome shotgun (WGS) entry which is preliminary data.</text>
</comment>
<feature type="compositionally biased region" description="Basic and acidic residues" evidence="3">
    <location>
        <begin position="416"/>
        <end position="429"/>
    </location>
</feature>
<evidence type="ECO:0000313" key="6">
    <source>
        <dbReference type="Proteomes" id="UP000294862"/>
    </source>
</evidence>
<evidence type="ECO:0000256" key="1">
    <source>
        <dbReference type="ARBA" id="ARBA00023125"/>
    </source>
</evidence>
<dbReference type="Gene3D" id="2.60.40.60">
    <property type="entry name" value="Cadherins"/>
    <property type="match status" value="1"/>
</dbReference>
<dbReference type="EMBL" id="SLWQ01000013">
    <property type="protein sequence ID" value="TCO36266.1"/>
    <property type="molecule type" value="Genomic_DNA"/>
</dbReference>
<dbReference type="AlphaFoldDB" id="A0A4R2HYD7"/>
<feature type="region of interest" description="Disordered" evidence="3">
    <location>
        <begin position="281"/>
        <end position="442"/>
    </location>
</feature>
<dbReference type="Pfam" id="PF00486">
    <property type="entry name" value="Trans_reg_C"/>
    <property type="match status" value="1"/>
</dbReference>
<reference evidence="5 6" key="1">
    <citation type="journal article" date="2015" name="Stand. Genomic Sci.">
        <title>Genomic Encyclopedia of Bacterial and Archaeal Type Strains, Phase III: the genomes of soil and plant-associated and newly described type strains.</title>
        <authorList>
            <person name="Whitman W.B."/>
            <person name="Woyke T."/>
            <person name="Klenk H.P."/>
            <person name="Zhou Y."/>
            <person name="Lilburn T.G."/>
            <person name="Beck B.J."/>
            <person name="De Vos P."/>
            <person name="Vandamme P."/>
            <person name="Eisen J.A."/>
            <person name="Garrity G."/>
            <person name="Hugenholtz P."/>
            <person name="Kyrpides N.C."/>
        </authorList>
    </citation>
    <scope>NUCLEOTIDE SEQUENCE [LARGE SCALE GENOMIC DNA]</scope>
    <source>
        <strain evidence="5 6">A3</strain>
    </source>
</reference>
<dbReference type="InterPro" id="IPR001867">
    <property type="entry name" value="OmpR/PhoB-type_DNA-bd"/>
</dbReference>
<feature type="domain" description="OmpR/PhoB-type" evidence="4">
    <location>
        <begin position="10"/>
        <end position="106"/>
    </location>
</feature>
<evidence type="ECO:0000256" key="2">
    <source>
        <dbReference type="PROSITE-ProRule" id="PRU01091"/>
    </source>
</evidence>
<dbReference type="SUPFAM" id="SSF46894">
    <property type="entry name" value="C-terminal effector domain of the bipartite response regulators"/>
    <property type="match status" value="1"/>
</dbReference>
<dbReference type="GO" id="GO:0000160">
    <property type="term" value="P:phosphorelay signal transduction system"/>
    <property type="evidence" value="ECO:0007669"/>
    <property type="project" value="InterPro"/>
</dbReference>
<dbReference type="CDD" id="cd00383">
    <property type="entry name" value="trans_reg_C"/>
    <property type="match status" value="1"/>
</dbReference>
<dbReference type="SUPFAM" id="SSF49313">
    <property type="entry name" value="Cadherin-like"/>
    <property type="match status" value="1"/>
</dbReference>
<keyword evidence="6" id="KW-1185">Reference proteome</keyword>
<feature type="DNA-binding region" description="OmpR/PhoB-type" evidence="2">
    <location>
        <begin position="10"/>
        <end position="106"/>
    </location>
</feature>
<dbReference type="OrthoDB" id="1971692at2"/>
<dbReference type="InterPro" id="IPR059226">
    <property type="entry name" value="Choice_anch_Q_dom"/>
</dbReference>
<dbReference type="InterPro" id="IPR015919">
    <property type="entry name" value="Cadherin-like_sf"/>
</dbReference>
<dbReference type="PROSITE" id="PS51755">
    <property type="entry name" value="OMPR_PHOB"/>
    <property type="match status" value="1"/>
</dbReference>
<dbReference type="Gene3D" id="1.10.10.10">
    <property type="entry name" value="Winged helix-like DNA-binding domain superfamily/Winged helix DNA-binding domain"/>
    <property type="match status" value="1"/>
</dbReference>
<dbReference type="NCBIfam" id="NF041518">
    <property type="entry name" value="choice_anch_Q"/>
    <property type="match status" value="1"/>
</dbReference>
<dbReference type="Proteomes" id="UP000294862">
    <property type="component" value="Unassembled WGS sequence"/>
</dbReference>
<dbReference type="SMART" id="SM00862">
    <property type="entry name" value="Trans_reg_C"/>
    <property type="match status" value="1"/>
</dbReference>
<evidence type="ECO:0000256" key="3">
    <source>
        <dbReference type="SAM" id="MobiDB-lite"/>
    </source>
</evidence>
<proteinExistence type="predicted"/>
<feature type="region of interest" description="Disordered" evidence="3">
    <location>
        <begin position="481"/>
        <end position="515"/>
    </location>
</feature>
<dbReference type="CDD" id="cd11304">
    <property type="entry name" value="Cadherin_repeat"/>
    <property type="match status" value="1"/>
</dbReference>
<keyword evidence="1 2" id="KW-0238">DNA-binding</keyword>
<protein>
    <submittedName>
        <fullName evidence="5">DNA-binding winged helix-turn-helix (WHTH) protein</fullName>
    </submittedName>
</protein>
<dbReference type="GO" id="GO:0016020">
    <property type="term" value="C:membrane"/>
    <property type="evidence" value="ECO:0007669"/>
    <property type="project" value="InterPro"/>
</dbReference>
<feature type="compositionally biased region" description="Basic residues" evidence="3">
    <location>
        <begin position="396"/>
        <end position="406"/>
    </location>
</feature>
<evidence type="ECO:0000259" key="4">
    <source>
        <dbReference type="PROSITE" id="PS51755"/>
    </source>
</evidence>
<organism evidence="5 6">
    <name type="scientific">Dokdonella fugitiva</name>
    <dbReference type="NCBI Taxonomy" id="328517"/>
    <lineage>
        <taxon>Bacteria</taxon>
        <taxon>Pseudomonadati</taxon>
        <taxon>Pseudomonadota</taxon>
        <taxon>Gammaproteobacteria</taxon>
        <taxon>Lysobacterales</taxon>
        <taxon>Rhodanobacteraceae</taxon>
        <taxon>Dokdonella</taxon>
    </lineage>
</organism>
<dbReference type="InterPro" id="IPR036388">
    <property type="entry name" value="WH-like_DNA-bd_sf"/>
</dbReference>
<gene>
    <name evidence="5" type="ORF">EV148_1138</name>
</gene>
<sequence>MGAGIPEVAPCRYCFADVVIEPQGRRVFVGARERAVSRRAFDLLLALCETPGRVLSRDELSARLWPGGQIVSDEALTQAIFRARAVLGAHGERIVTVRGVGIRFDAQVQRESTAAVDTPSPAIATRIDATATHVANDASSMAVAAVPPPPAAVEPGRAGDRGRARWYGAALVALTVIVLALVLRAWPPGGGAWVDESYGIRDADVHAAHDDGTRLLGEALRHDNGGERARARALLETLDDSDARTPWPALLVGLWAVGAGDATEADRWLARARERARPLRDAYARKRLPQRAGRIGDQRTAARTARHPRLPRAEQRQRRRLDPQHRRDAHDAQHLGPAVQRARQCRPHGEKRAGRRVTPVADQRHGHGHQSRVPGPQDIEHVVLPRLRLRAGTARDRRRRDPHRQQRLVGQQALREPGRTRHPADDGHPGRRNPNTASDNVWIEGSGGDVWLDHVHTGHIDVWTPFQLPHPTNITHGDPGFVAPGNPTPRADSPLVDAGNANPAAGTGSRDAAGRTRVVGSRVDIGAYESRPNQAPTLVLAAQYTVAPAAPAGTLVFTAAASDDGVPAAIAYGLSSQCPGLFTIDSVTGAVRLAAANPQSGGECDVTVAASDGELSANATTHVVLLVVPADAIFAYGFDATP</sequence>
<dbReference type="GO" id="GO:0005509">
    <property type="term" value="F:calcium ion binding"/>
    <property type="evidence" value="ECO:0007669"/>
    <property type="project" value="InterPro"/>
</dbReference>
<dbReference type="RefSeq" id="WP_132000047.1">
    <property type="nucleotide sequence ID" value="NZ_JACGXM010000017.1"/>
</dbReference>
<dbReference type="GO" id="GO:0006355">
    <property type="term" value="P:regulation of DNA-templated transcription"/>
    <property type="evidence" value="ECO:0007669"/>
    <property type="project" value="InterPro"/>
</dbReference>
<accession>A0A4R2HYD7</accession>
<evidence type="ECO:0000313" key="5">
    <source>
        <dbReference type="EMBL" id="TCO36266.1"/>
    </source>
</evidence>
<dbReference type="GO" id="GO:0003677">
    <property type="term" value="F:DNA binding"/>
    <property type="evidence" value="ECO:0007669"/>
    <property type="project" value="UniProtKB-UniRule"/>
</dbReference>